<name>A0A0G4J0T7_PLABS</name>
<dbReference type="AlphaFoldDB" id="A0A0G4J0T7"/>
<evidence type="ECO:0000313" key="1">
    <source>
        <dbReference type="EMBL" id="CEP01165.1"/>
    </source>
</evidence>
<evidence type="ECO:0000313" key="2">
    <source>
        <dbReference type="Proteomes" id="UP000039324"/>
    </source>
</evidence>
<gene>
    <name evidence="1" type="ORF">PBRA_008477</name>
</gene>
<organism evidence="1 2">
    <name type="scientific">Plasmodiophora brassicae</name>
    <name type="common">Clubroot disease agent</name>
    <dbReference type="NCBI Taxonomy" id="37360"/>
    <lineage>
        <taxon>Eukaryota</taxon>
        <taxon>Sar</taxon>
        <taxon>Rhizaria</taxon>
        <taxon>Endomyxa</taxon>
        <taxon>Phytomyxea</taxon>
        <taxon>Plasmodiophorida</taxon>
        <taxon>Plasmodiophoridae</taxon>
        <taxon>Plasmodiophora</taxon>
    </lineage>
</organism>
<protein>
    <submittedName>
        <fullName evidence="1">Uncharacterized protein</fullName>
    </submittedName>
</protein>
<sequence>MTCPPTTDRSWQNSTACRTATVQLTDECSFCLFFVISIVCVHIVDRHGTAISRKKAAVRVTCQIELRHSLQMGPLVYQPD</sequence>
<reference evidence="1 2" key="1">
    <citation type="submission" date="2015-02" db="EMBL/GenBank/DDBJ databases">
        <authorList>
            <person name="Chooi Y.-H."/>
        </authorList>
    </citation>
    <scope>NUCLEOTIDE SEQUENCE [LARGE SCALE GENOMIC DNA]</scope>
    <source>
        <strain evidence="1">E3</strain>
    </source>
</reference>
<dbReference type="Proteomes" id="UP000039324">
    <property type="component" value="Unassembled WGS sequence"/>
</dbReference>
<keyword evidence="2" id="KW-1185">Reference proteome</keyword>
<proteinExistence type="predicted"/>
<accession>A0A0G4J0T7</accession>
<dbReference type="EMBL" id="CDSF01000110">
    <property type="protein sequence ID" value="CEP01165.1"/>
    <property type="molecule type" value="Genomic_DNA"/>
</dbReference>